<gene>
    <name evidence="4" type="ORF">DW687_07980</name>
</gene>
<organism evidence="4 5">
    <name type="scientific">Anaerofustis stercorihominis</name>
    <dbReference type="NCBI Taxonomy" id="214853"/>
    <lineage>
        <taxon>Bacteria</taxon>
        <taxon>Bacillati</taxon>
        <taxon>Bacillota</taxon>
        <taxon>Clostridia</taxon>
        <taxon>Eubacteriales</taxon>
        <taxon>Eubacteriaceae</taxon>
        <taxon>Anaerofustis</taxon>
    </lineage>
</organism>
<evidence type="ECO:0000256" key="1">
    <source>
        <dbReference type="ARBA" id="ARBA00023125"/>
    </source>
</evidence>
<sequence length="205" mass="24931">MVEINEKFYSLEEEKQLRIINAAMEVFSKNDYNRAVTDDIAAKADISKGLLFHYFKNKKTLYMFIYQYAMKLVSDNIDQSEIRKITDFFDLLDYGAEIKINLLEKNPFLMDFCLRCFYNDKELISDEINEQLAELYEDSFELYFSNLDLSKFKRKEDVYEIYKMSIWMCDGYMHEKRMKHEKVIIDELLVEFNKWMEIFKNNFYK</sequence>
<dbReference type="Gene3D" id="1.10.357.10">
    <property type="entry name" value="Tetracycline Repressor, domain 2"/>
    <property type="match status" value="1"/>
</dbReference>
<reference evidence="4 5" key="1">
    <citation type="submission" date="2018-08" db="EMBL/GenBank/DDBJ databases">
        <title>A genome reference for cultivated species of the human gut microbiota.</title>
        <authorList>
            <person name="Zou Y."/>
            <person name="Xue W."/>
            <person name="Luo G."/>
        </authorList>
    </citation>
    <scope>NUCLEOTIDE SEQUENCE [LARGE SCALE GENOMIC DNA]</scope>
    <source>
        <strain evidence="4 5">AM25-6</strain>
    </source>
</reference>
<dbReference type="RefSeq" id="WP_117532356.1">
    <property type="nucleotide sequence ID" value="NZ_QUSM01000004.1"/>
</dbReference>
<evidence type="ECO:0000259" key="3">
    <source>
        <dbReference type="PROSITE" id="PS50977"/>
    </source>
</evidence>
<protein>
    <submittedName>
        <fullName evidence="4">TetR/AcrR family transcriptional regulator</fullName>
    </submittedName>
</protein>
<dbReference type="PANTHER" id="PTHR43479:SF11">
    <property type="entry name" value="ACREF_ENVCD OPERON REPRESSOR-RELATED"/>
    <property type="match status" value="1"/>
</dbReference>
<dbReference type="PROSITE" id="PS50977">
    <property type="entry name" value="HTH_TETR_2"/>
    <property type="match status" value="1"/>
</dbReference>
<dbReference type="PRINTS" id="PR00455">
    <property type="entry name" value="HTHTETR"/>
</dbReference>
<dbReference type="InterPro" id="IPR036271">
    <property type="entry name" value="Tet_transcr_reg_TetR-rel_C_sf"/>
</dbReference>
<dbReference type="InterPro" id="IPR050624">
    <property type="entry name" value="HTH-type_Tx_Regulator"/>
</dbReference>
<dbReference type="Proteomes" id="UP000261212">
    <property type="component" value="Unassembled WGS sequence"/>
</dbReference>
<dbReference type="SUPFAM" id="SSF46689">
    <property type="entry name" value="Homeodomain-like"/>
    <property type="match status" value="1"/>
</dbReference>
<dbReference type="Pfam" id="PF00440">
    <property type="entry name" value="TetR_N"/>
    <property type="match status" value="1"/>
</dbReference>
<dbReference type="EMBL" id="QUSM01000004">
    <property type="protein sequence ID" value="RGD73713.1"/>
    <property type="molecule type" value="Genomic_DNA"/>
</dbReference>
<dbReference type="PANTHER" id="PTHR43479">
    <property type="entry name" value="ACREF/ENVCD OPERON REPRESSOR-RELATED"/>
    <property type="match status" value="1"/>
</dbReference>
<comment type="caution">
    <text evidence="4">The sequence shown here is derived from an EMBL/GenBank/DDBJ whole genome shotgun (WGS) entry which is preliminary data.</text>
</comment>
<name>A0A3E3DWV1_9FIRM</name>
<dbReference type="AlphaFoldDB" id="A0A3E3DWV1"/>
<feature type="domain" description="HTH tetR-type" evidence="3">
    <location>
        <begin position="13"/>
        <end position="73"/>
    </location>
</feature>
<dbReference type="InterPro" id="IPR001647">
    <property type="entry name" value="HTH_TetR"/>
</dbReference>
<feature type="DNA-binding region" description="H-T-H motif" evidence="2">
    <location>
        <begin position="36"/>
        <end position="55"/>
    </location>
</feature>
<accession>A0A3E3DWV1</accession>
<evidence type="ECO:0000313" key="5">
    <source>
        <dbReference type="Proteomes" id="UP000261212"/>
    </source>
</evidence>
<dbReference type="SUPFAM" id="SSF48498">
    <property type="entry name" value="Tetracyclin repressor-like, C-terminal domain"/>
    <property type="match status" value="1"/>
</dbReference>
<dbReference type="InterPro" id="IPR009057">
    <property type="entry name" value="Homeodomain-like_sf"/>
</dbReference>
<evidence type="ECO:0000256" key="2">
    <source>
        <dbReference type="PROSITE-ProRule" id="PRU00335"/>
    </source>
</evidence>
<keyword evidence="1 2" id="KW-0238">DNA-binding</keyword>
<proteinExistence type="predicted"/>
<evidence type="ECO:0000313" key="4">
    <source>
        <dbReference type="EMBL" id="RGD73713.1"/>
    </source>
</evidence>
<dbReference type="GO" id="GO:0003677">
    <property type="term" value="F:DNA binding"/>
    <property type="evidence" value="ECO:0007669"/>
    <property type="project" value="UniProtKB-UniRule"/>
</dbReference>
<dbReference type="Gene3D" id="1.10.10.60">
    <property type="entry name" value="Homeodomain-like"/>
    <property type="match status" value="1"/>
</dbReference>